<sequence length="315" mass="35201">MEEEVSSFSLRTGADSFVSRTRDVFASLGVLEDKHSAFLKASAPSRDGDDIGLIKNDPDEDDEFVHENKNDAEGCRSWSHGRSQLSKTEDSDYESRSCSRSPNRDNYDSKFRSRSPNRDNGSGTAGDGSPQDVDGDFKRPARPTHKLNRKSIPDFKKNPDKYTLYSLEDVSEQEMSETSNQRAAFDFLEENRLVRETQDRKLAGLPEEEPKFDVVIAACSQGKIPFSHPKQKKHQENVPEKSISKDGGELPTLKLSSLVQSDNDLDTKSPGSESITDEPELDSSLSETNTCSKTFKSRKNVKRHIRAKVSDADSD</sequence>
<dbReference type="PANTHER" id="PTHR13445">
    <property type="entry name" value="TUMOR SUPPRESSING SUBTRANSFERABLE CANDIDATE 4 TSSC4"/>
    <property type="match status" value="1"/>
</dbReference>
<accession>A0A0B6YAW4</accession>
<protein>
    <recommendedName>
        <fullName evidence="9">U5 small nuclear ribonucleoprotein TSSC4</fullName>
    </recommendedName>
</protein>
<feature type="compositionally biased region" description="Basic residues" evidence="11">
    <location>
        <begin position="295"/>
        <end position="307"/>
    </location>
</feature>
<evidence type="ECO:0000256" key="6">
    <source>
        <dbReference type="ARBA" id="ARBA00022728"/>
    </source>
</evidence>
<feature type="compositionally biased region" description="Basic and acidic residues" evidence="11">
    <location>
        <begin position="234"/>
        <end position="248"/>
    </location>
</feature>
<dbReference type="GO" id="GO:0006397">
    <property type="term" value="P:mRNA processing"/>
    <property type="evidence" value="ECO:0007669"/>
    <property type="project" value="UniProtKB-KW"/>
</dbReference>
<evidence type="ECO:0000256" key="5">
    <source>
        <dbReference type="ARBA" id="ARBA00022664"/>
    </source>
</evidence>
<evidence type="ECO:0000256" key="11">
    <source>
        <dbReference type="SAM" id="MobiDB-lite"/>
    </source>
</evidence>
<comment type="subcellular location">
    <subcellularLocation>
        <location evidence="2">Cytoplasm</location>
    </subcellularLocation>
    <subcellularLocation>
        <location evidence="1">Nucleus</location>
    </subcellularLocation>
</comment>
<proteinExistence type="inferred from homology"/>
<evidence type="ECO:0000256" key="3">
    <source>
        <dbReference type="ARBA" id="ARBA00010362"/>
    </source>
</evidence>
<keyword evidence="5" id="KW-0507">mRNA processing</keyword>
<organism evidence="12">
    <name type="scientific">Arion vulgaris</name>
    <dbReference type="NCBI Taxonomy" id="1028688"/>
    <lineage>
        <taxon>Eukaryota</taxon>
        <taxon>Metazoa</taxon>
        <taxon>Spiralia</taxon>
        <taxon>Lophotrochozoa</taxon>
        <taxon>Mollusca</taxon>
        <taxon>Gastropoda</taxon>
        <taxon>Heterobranchia</taxon>
        <taxon>Euthyneura</taxon>
        <taxon>Panpulmonata</taxon>
        <taxon>Eupulmonata</taxon>
        <taxon>Stylommatophora</taxon>
        <taxon>Helicina</taxon>
        <taxon>Arionoidea</taxon>
        <taxon>Arionidae</taxon>
        <taxon>Arion</taxon>
    </lineage>
</organism>
<keyword evidence="7" id="KW-0508">mRNA splicing</keyword>
<evidence type="ECO:0000256" key="7">
    <source>
        <dbReference type="ARBA" id="ARBA00023187"/>
    </source>
</evidence>
<feature type="compositionally biased region" description="Basic and acidic residues" evidence="11">
    <location>
        <begin position="87"/>
        <end position="111"/>
    </location>
</feature>
<feature type="region of interest" description="Disordered" evidence="11">
    <location>
        <begin position="223"/>
        <end position="315"/>
    </location>
</feature>
<dbReference type="EMBL" id="HACG01006577">
    <property type="protein sequence ID" value="CEK53442.1"/>
    <property type="molecule type" value="Transcribed_RNA"/>
</dbReference>
<dbReference type="GO" id="GO:0008380">
    <property type="term" value="P:RNA splicing"/>
    <property type="evidence" value="ECO:0007669"/>
    <property type="project" value="UniProtKB-KW"/>
</dbReference>
<dbReference type="GO" id="GO:0005681">
    <property type="term" value="C:spliceosomal complex"/>
    <property type="evidence" value="ECO:0007669"/>
    <property type="project" value="UniProtKB-KW"/>
</dbReference>
<feature type="compositionally biased region" description="Basic residues" evidence="11">
    <location>
        <begin position="140"/>
        <end position="149"/>
    </location>
</feature>
<dbReference type="AlphaFoldDB" id="A0A0B6YAW4"/>
<comment type="similarity">
    <text evidence="3">Belongs to the TSSC4 family.</text>
</comment>
<dbReference type="PANTHER" id="PTHR13445:SF3">
    <property type="entry name" value="U5 SMALL NUCLEAR RIBONUCLEOPROTEIN TSSC4"/>
    <property type="match status" value="1"/>
</dbReference>
<feature type="compositionally biased region" description="Polar residues" evidence="11">
    <location>
        <begin position="283"/>
        <end position="294"/>
    </location>
</feature>
<dbReference type="Pfam" id="PF15264">
    <property type="entry name" value="TSSC4"/>
    <property type="match status" value="1"/>
</dbReference>
<reference evidence="12" key="1">
    <citation type="submission" date="2014-12" db="EMBL/GenBank/DDBJ databases">
        <title>Insight into the proteome of Arion vulgaris.</title>
        <authorList>
            <person name="Aradska J."/>
            <person name="Bulat T."/>
            <person name="Smidak R."/>
            <person name="Sarate P."/>
            <person name="Gangsoo J."/>
            <person name="Sialana F."/>
            <person name="Bilban M."/>
            <person name="Lubec G."/>
        </authorList>
    </citation>
    <scope>NUCLEOTIDE SEQUENCE</scope>
    <source>
        <tissue evidence="12">Skin</tissue>
    </source>
</reference>
<keyword evidence="4" id="KW-0963">Cytoplasm</keyword>
<feature type="compositionally biased region" description="Basic and acidic residues" evidence="11">
    <location>
        <begin position="151"/>
        <end position="160"/>
    </location>
</feature>
<comment type="function">
    <text evidence="10">Protein associated with the U5 snRNP, during its maturation and its post-splicing recycling and which is required for spliceosomal tri-snRNP complex assembly in the nucleus. Has a molecular sequestering activity and transiently hinders SNRNP200 binding sites for constitutive splicing factors that intervene later during the assembly of the spliceosome and splicing. Together with its molecular sequestering activity, may also function as a molecular adapter and placeholder, coordinating the assembly of the U5 snRNP and its association with the U4/U6 di-snRNP.</text>
</comment>
<name>A0A0B6YAW4_9EUPU</name>
<evidence type="ECO:0000256" key="4">
    <source>
        <dbReference type="ARBA" id="ARBA00022490"/>
    </source>
</evidence>
<gene>
    <name evidence="12" type="primary">ORF20301</name>
</gene>
<feature type="compositionally biased region" description="Basic and acidic residues" evidence="11">
    <location>
        <begin position="65"/>
        <end position="74"/>
    </location>
</feature>
<keyword evidence="8" id="KW-0539">Nucleus</keyword>
<evidence type="ECO:0000256" key="8">
    <source>
        <dbReference type="ARBA" id="ARBA00023242"/>
    </source>
</evidence>
<evidence type="ECO:0000256" key="2">
    <source>
        <dbReference type="ARBA" id="ARBA00004496"/>
    </source>
</evidence>
<evidence type="ECO:0000313" key="12">
    <source>
        <dbReference type="EMBL" id="CEK53442.1"/>
    </source>
</evidence>
<evidence type="ECO:0000256" key="1">
    <source>
        <dbReference type="ARBA" id="ARBA00004123"/>
    </source>
</evidence>
<dbReference type="InterPro" id="IPR029338">
    <property type="entry name" value="TSSC4"/>
</dbReference>
<evidence type="ECO:0000256" key="10">
    <source>
        <dbReference type="ARBA" id="ARBA00045970"/>
    </source>
</evidence>
<dbReference type="GO" id="GO:0005737">
    <property type="term" value="C:cytoplasm"/>
    <property type="evidence" value="ECO:0007669"/>
    <property type="project" value="UniProtKB-SubCell"/>
</dbReference>
<evidence type="ECO:0000256" key="9">
    <source>
        <dbReference type="ARBA" id="ARBA00035304"/>
    </source>
</evidence>
<keyword evidence="6" id="KW-0747">Spliceosome</keyword>
<feature type="region of interest" description="Disordered" evidence="11">
    <location>
        <begin position="42"/>
        <end position="160"/>
    </location>
</feature>